<organism evidence="1 2">
    <name type="scientific">Conexivisphaera calida</name>
    <dbReference type="NCBI Taxonomy" id="1874277"/>
    <lineage>
        <taxon>Archaea</taxon>
        <taxon>Nitrososphaerota</taxon>
        <taxon>Conexivisphaeria</taxon>
        <taxon>Conexivisphaerales</taxon>
        <taxon>Conexivisphaeraceae</taxon>
        <taxon>Conexivisphaera</taxon>
    </lineage>
</organism>
<dbReference type="Proteomes" id="UP000509448">
    <property type="component" value="Chromosome"/>
</dbReference>
<dbReference type="EMBL" id="AP018732">
    <property type="protein sequence ID" value="BBE41564.1"/>
    <property type="molecule type" value="Genomic_DNA"/>
</dbReference>
<keyword evidence="2" id="KW-1185">Reference proteome</keyword>
<evidence type="ECO:0000313" key="1">
    <source>
        <dbReference type="EMBL" id="BBE41564.1"/>
    </source>
</evidence>
<protein>
    <submittedName>
        <fullName evidence="1">RNA-binding protein, containing S1 domain</fullName>
    </submittedName>
</protein>
<dbReference type="Gene3D" id="2.40.50.140">
    <property type="entry name" value="Nucleic acid-binding proteins"/>
    <property type="match status" value="1"/>
</dbReference>
<gene>
    <name evidence="1" type="ORF">NAS2_0163</name>
</gene>
<dbReference type="RefSeq" id="WP_174447898.1">
    <property type="nucleotide sequence ID" value="NZ_AP018732.1"/>
</dbReference>
<dbReference type="KEGG" id="ccai:NAS2_0163"/>
<dbReference type="NCBIfam" id="NF034126">
    <property type="entry name" value="PRK09521.1"/>
    <property type="match status" value="1"/>
</dbReference>
<evidence type="ECO:0000313" key="2">
    <source>
        <dbReference type="Proteomes" id="UP000509448"/>
    </source>
</evidence>
<name>A0A4P2VAQ3_9ARCH</name>
<reference evidence="1 2" key="1">
    <citation type="journal article" date="2019" name="ISME J.">
        <title>Isolation and characterization of a thermophilic sulfur- and iron-reducing thaumarchaeote from a terrestrial acidic hot spring.</title>
        <authorList>
            <person name="Kato S."/>
            <person name="Itoh T."/>
            <person name="Yuki M."/>
            <person name="Nagamori M."/>
            <person name="Ohnishi M."/>
            <person name="Uematsu K."/>
            <person name="Suzuki K."/>
            <person name="Takashina T."/>
            <person name="Ohkuma M."/>
        </authorList>
    </citation>
    <scope>NUCLEOTIDE SEQUENCE [LARGE SCALE GENOMIC DNA]</scope>
    <source>
        <strain evidence="1 2">NAS-02</strain>
    </source>
</reference>
<accession>A0A4P2VAQ3</accession>
<dbReference type="GeneID" id="55583983"/>
<dbReference type="AlphaFoldDB" id="A0A4P2VAQ3"/>
<proteinExistence type="predicted"/>
<dbReference type="SUPFAM" id="SSF50249">
    <property type="entry name" value="Nucleic acid-binding proteins"/>
    <property type="match status" value="1"/>
</dbReference>
<dbReference type="InterPro" id="IPR012340">
    <property type="entry name" value="NA-bd_OB-fold"/>
</dbReference>
<dbReference type="OrthoDB" id="6768at2157"/>
<sequence length="195" mass="21185">MKGTSAKDREGKAAPGDGLAVIEEAIPFGDFYVDLQGIVRATKVSTFELKALLKELKVRGIPMRSQVPKPGDYVVGTVDEDLPEDMYSITIYKINNEETKAGITAILVTGRRPRGRGEGAPVELNDIVRAKILGVVDGIAFAALSDDRCGVLWTRCSRCGGKVARQHGGYVRCLKCGNREYRRLAPDFLSVDAIS</sequence>